<name>W7TQ81_9STRA</name>
<dbReference type="Proteomes" id="UP000019335">
    <property type="component" value="Chromosome 10"/>
</dbReference>
<protein>
    <submittedName>
        <fullName evidence="2">Uncharacterized protein</fullName>
    </submittedName>
</protein>
<evidence type="ECO:0000313" key="2">
    <source>
        <dbReference type="EMBL" id="EWM25648.1"/>
    </source>
</evidence>
<feature type="region of interest" description="Disordered" evidence="1">
    <location>
        <begin position="19"/>
        <end position="73"/>
    </location>
</feature>
<reference evidence="2 3" key="1">
    <citation type="journal article" date="2014" name="Mol. Plant">
        <title>Chromosome Scale Genome Assembly and Transcriptome Profiling of Nannochloropsis gaditana in Nitrogen Depletion.</title>
        <authorList>
            <person name="Corteggiani Carpinelli E."/>
            <person name="Telatin A."/>
            <person name="Vitulo N."/>
            <person name="Forcato C."/>
            <person name="D'Angelo M."/>
            <person name="Schiavon R."/>
            <person name="Vezzi A."/>
            <person name="Giacometti G.M."/>
            <person name="Morosinotto T."/>
            <person name="Valle G."/>
        </authorList>
    </citation>
    <scope>NUCLEOTIDE SEQUENCE [LARGE SCALE GENOMIC DNA]</scope>
    <source>
        <strain evidence="2 3">B-31</strain>
    </source>
</reference>
<accession>W7TQ81</accession>
<feature type="compositionally biased region" description="Basic and acidic residues" evidence="1">
    <location>
        <begin position="24"/>
        <end position="41"/>
    </location>
</feature>
<dbReference type="EMBL" id="AZIL01000869">
    <property type="protein sequence ID" value="EWM25648.1"/>
    <property type="molecule type" value="Genomic_DNA"/>
</dbReference>
<feature type="region of interest" description="Disordered" evidence="1">
    <location>
        <begin position="132"/>
        <end position="156"/>
    </location>
</feature>
<proteinExistence type="predicted"/>
<feature type="compositionally biased region" description="Basic and acidic residues" evidence="1">
    <location>
        <begin position="53"/>
        <end position="73"/>
    </location>
</feature>
<gene>
    <name evidence="2" type="ORF">Naga_100037g19</name>
</gene>
<dbReference type="AlphaFoldDB" id="W7TQ81"/>
<organism evidence="2 3">
    <name type="scientific">Nannochloropsis gaditana</name>
    <dbReference type="NCBI Taxonomy" id="72520"/>
    <lineage>
        <taxon>Eukaryota</taxon>
        <taxon>Sar</taxon>
        <taxon>Stramenopiles</taxon>
        <taxon>Ochrophyta</taxon>
        <taxon>Eustigmatophyceae</taxon>
        <taxon>Eustigmatales</taxon>
        <taxon>Monodopsidaceae</taxon>
        <taxon>Nannochloropsis</taxon>
    </lineage>
</organism>
<evidence type="ECO:0000256" key="1">
    <source>
        <dbReference type="SAM" id="MobiDB-lite"/>
    </source>
</evidence>
<keyword evidence="3" id="KW-1185">Reference proteome</keyword>
<comment type="caution">
    <text evidence="2">The sequence shown here is derived from an EMBL/GenBank/DDBJ whole genome shotgun (WGS) entry which is preliminary data.</text>
</comment>
<sequence length="197" mass="22024">MPSFPLPLVPPSQTCLGMTWRSKVASERGTGRERERLKSEKVPSTTTSTVGREGGKEGGKEGRREREQSHSGEILRRLSKVTSNLHVATHFLVALLLPPSLPFFRPPCHPPVSVGDTTASLPSRPPLLSFPSPFSLFPPGMEGDREGLKKKRGMHKKRNRDVFMELHARSGSQGRDQATIFSRYAFWLCLHPMIKEE</sequence>
<evidence type="ECO:0000313" key="3">
    <source>
        <dbReference type="Proteomes" id="UP000019335"/>
    </source>
</evidence>